<feature type="domain" description="S1 motif" evidence="1">
    <location>
        <begin position="32"/>
        <end position="99"/>
    </location>
</feature>
<proteinExistence type="predicted"/>
<keyword evidence="3" id="KW-1185">Reference proteome</keyword>
<name>A0A1H9NBN1_9PSEU</name>
<evidence type="ECO:0000259" key="1">
    <source>
        <dbReference type="PROSITE" id="PS50126"/>
    </source>
</evidence>
<reference evidence="3" key="1">
    <citation type="submission" date="2016-10" db="EMBL/GenBank/DDBJ databases">
        <authorList>
            <person name="Varghese N."/>
            <person name="Submissions S."/>
        </authorList>
    </citation>
    <scope>NUCLEOTIDE SEQUENCE [LARGE SCALE GENOMIC DNA]</scope>
    <source>
        <strain evidence="3">DSM 44437</strain>
    </source>
</reference>
<evidence type="ECO:0000313" key="2">
    <source>
        <dbReference type="EMBL" id="SER33079.1"/>
    </source>
</evidence>
<dbReference type="AlphaFoldDB" id="A0A1H9NBN1"/>
<dbReference type="SUPFAM" id="SSF50249">
    <property type="entry name" value="Nucleic acid-binding proteins"/>
    <property type="match status" value="1"/>
</dbReference>
<organism evidence="2 3">
    <name type="scientific">Lentzea albida</name>
    <dbReference type="NCBI Taxonomy" id="65499"/>
    <lineage>
        <taxon>Bacteria</taxon>
        <taxon>Bacillati</taxon>
        <taxon>Actinomycetota</taxon>
        <taxon>Actinomycetes</taxon>
        <taxon>Pseudonocardiales</taxon>
        <taxon>Pseudonocardiaceae</taxon>
        <taxon>Lentzea</taxon>
    </lineage>
</organism>
<dbReference type="PROSITE" id="PS50126">
    <property type="entry name" value="S1"/>
    <property type="match status" value="1"/>
</dbReference>
<gene>
    <name evidence="2" type="ORF">SAMN04488000_10848</name>
</gene>
<accession>A0A1H9NBN1</accession>
<protein>
    <recommendedName>
        <fullName evidence="1">S1 motif domain-containing protein</fullName>
    </recommendedName>
</protein>
<dbReference type="InterPro" id="IPR003029">
    <property type="entry name" value="S1_domain"/>
</dbReference>
<dbReference type="EMBL" id="FOFV01000008">
    <property type="protein sequence ID" value="SER33079.1"/>
    <property type="molecule type" value="Genomic_DNA"/>
</dbReference>
<dbReference type="GO" id="GO:0003676">
    <property type="term" value="F:nucleic acid binding"/>
    <property type="evidence" value="ECO:0007669"/>
    <property type="project" value="InterPro"/>
</dbReference>
<sequence>MPVWFRRQPRYGPGVDEDQQRWERFSAHLELGQRFTGTVVLVPRPGAIGVFVDLGLPFGGFVDVLRLPREVERWPQVGTVTTFEVVWFDDRQQIRLKPLDPAYCA</sequence>
<evidence type="ECO:0000313" key="3">
    <source>
        <dbReference type="Proteomes" id="UP000199503"/>
    </source>
</evidence>
<dbReference type="Proteomes" id="UP000199503">
    <property type="component" value="Unassembled WGS sequence"/>
</dbReference>
<dbReference type="InterPro" id="IPR012340">
    <property type="entry name" value="NA-bd_OB-fold"/>
</dbReference>